<dbReference type="PANTHER" id="PTHR37302:SF3">
    <property type="entry name" value="DAMAGE-INDUCIBLE PROTEIN DINB"/>
    <property type="match status" value="1"/>
</dbReference>
<reference evidence="4 5" key="1">
    <citation type="journal article" date="2003" name="Int. J. Syst. Evol. Microbiol.">
        <title>Bacillus nealsonii sp. nov., isolated from a spacecraft-assembly facility, whose spores are gamma-radiation resistant.</title>
        <authorList>
            <person name="Venkateswaran K."/>
            <person name="Kempf M."/>
            <person name="Chen F."/>
            <person name="Satomi M."/>
            <person name="Nicholson W."/>
            <person name="Kern R."/>
        </authorList>
    </citation>
    <scope>NUCLEOTIDE SEQUENCE [LARGE SCALE GENOMIC DNA]</scope>
    <source>
        <strain evidence="4 5">FO-92</strain>
    </source>
</reference>
<dbReference type="AlphaFoldDB" id="A0A2N0Z584"/>
<comment type="caution">
    <text evidence="4">The sequence shown here is derived from an EMBL/GenBank/DDBJ whole genome shotgun (WGS) entry which is preliminary data.</text>
</comment>
<dbReference type="Gene3D" id="1.20.120.450">
    <property type="entry name" value="dinb family like domain"/>
    <property type="match status" value="1"/>
</dbReference>
<feature type="binding site" evidence="3">
    <location>
        <position position="124"/>
    </location>
    <ligand>
        <name>a divalent metal cation</name>
        <dbReference type="ChEBI" id="CHEBI:60240"/>
    </ligand>
</feature>
<dbReference type="Pfam" id="PF05163">
    <property type="entry name" value="DinB"/>
    <property type="match status" value="1"/>
</dbReference>
<evidence type="ECO:0000313" key="5">
    <source>
        <dbReference type="Proteomes" id="UP000233375"/>
    </source>
</evidence>
<evidence type="ECO:0000256" key="3">
    <source>
        <dbReference type="PIRSR" id="PIRSR607837-1"/>
    </source>
</evidence>
<keyword evidence="5" id="KW-1185">Reference proteome</keyword>
<sequence>MQTIQNMFDHLNWANQNILKTLQNIEGESQKTIHLFSHILLSEHIWFTRLKGLDSSSLAIWDKASLEICAEMVKQNHQNFYVLFSCISDNDPNTLVFYKNSMGKEFQNTIGDILTHIALHGQYHRGQINQRLRENGLEPVNIDYITFRRG</sequence>
<dbReference type="InterPro" id="IPR007837">
    <property type="entry name" value="DinB"/>
</dbReference>
<keyword evidence="2 3" id="KW-0479">Metal-binding</keyword>
<accession>A0A2N0Z584</accession>
<dbReference type="OrthoDB" id="9811413at2"/>
<comment type="similarity">
    <text evidence="1">Belongs to the DinB family.</text>
</comment>
<evidence type="ECO:0000313" key="4">
    <source>
        <dbReference type="EMBL" id="PKG24654.1"/>
    </source>
</evidence>
<dbReference type="Proteomes" id="UP000233375">
    <property type="component" value="Unassembled WGS sequence"/>
</dbReference>
<dbReference type="RefSeq" id="WP_101176041.1">
    <property type="nucleotide sequence ID" value="NZ_PISE01000011.1"/>
</dbReference>
<dbReference type="InterPro" id="IPR034660">
    <property type="entry name" value="DinB/YfiT-like"/>
</dbReference>
<feature type="binding site" evidence="3">
    <location>
        <position position="120"/>
    </location>
    <ligand>
        <name>a divalent metal cation</name>
        <dbReference type="ChEBI" id="CHEBI:60240"/>
    </ligand>
</feature>
<name>A0A2N0Z584_9BACI</name>
<evidence type="ECO:0000256" key="2">
    <source>
        <dbReference type="ARBA" id="ARBA00022723"/>
    </source>
</evidence>
<feature type="binding site" evidence="3">
    <location>
        <position position="38"/>
    </location>
    <ligand>
        <name>a divalent metal cation</name>
        <dbReference type="ChEBI" id="CHEBI:60240"/>
    </ligand>
</feature>
<dbReference type="SUPFAM" id="SSF109854">
    <property type="entry name" value="DinB/YfiT-like putative metalloenzymes"/>
    <property type="match status" value="1"/>
</dbReference>
<evidence type="ECO:0000256" key="1">
    <source>
        <dbReference type="ARBA" id="ARBA00008635"/>
    </source>
</evidence>
<gene>
    <name evidence="4" type="ORF">CWS01_05190</name>
</gene>
<dbReference type="GO" id="GO:0046872">
    <property type="term" value="F:metal ion binding"/>
    <property type="evidence" value="ECO:0007669"/>
    <property type="project" value="UniProtKB-KW"/>
</dbReference>
<proteinExistence type="inferred from homology"/>
<organism evidence="4 5">
    <name type="scientific">Niallia nealsonii</name>
    <dbReference type="NCBI Taxonomy" id="115979"/>
    <lineage>
        <taxon>Bacteria</taxon>
        <taxon>Bacillati</taxon>
        <taxon>Bacillota</taxon>
        <taxon>Bacilli</taxon>
        <taxon>Bacillales</taxon>
        <taxon>Bacillaceae</taxon>
        <taxon>Niallia</taxon>
    </lineage>
</organism>
<protein>
    <submittedName>
        <fullName evidence="4">Damage-inducible protein DinB</fullName>
    </submittedName>
</protein>
<dbReference type="EMBL" id="PISE01000011">
    <property type="protein sequence ID" value="PKG24654.1"/>
    <property type="molecule type" value="Genomic_DNA"/>
</dbReference>
<dbReference type="PANTHER" id="PTHR37302">
    <property type="entry name" value="SLR1116 PROTEIN"/>
    <property type="match status" value="1"/>
</dbReference>